<gene>
    <name evidence="2" type="ORF">ZEAMMB73_Zm00001d039229</name>
</gene>
<dbReference type="InterPro" id="IPR000668">
    <property type="entry name" value="Peptidase_C1A_C"/>
</dbReference>
<dbReference type="Pfam" id="PF00112">
    <property type="entry name" value="Peptidase_C1"/>
    <property type="match status" value="1"/>
</dbReference>
<dbReference type="GO" id="GO:0006508">
    <property type="term" value="P:proteolysis"/>
    <property type="evidence" value="ECO:0007669"/>
    <property type="project" value="InterPro"/>
</dbReference>
<name>A0A1D6MEN3_MAIZE</name>
<organism evidence="2">
    <name type="scientific">Zea mays</name>
    <name type="common">Maize</name>
    <dbReference type="NCBI Taxonomy" id="4577"/>
    <lineage>
        <taxon>Eukaryota</taxon>
        <taxon>Viridiplantae</taxon>
        <taxon>Streptophyta</taxon>
        <taxon>Embryophyta</taxon>
        <taxon>Tracheophyta</taxon>
        <taxon>Spermatophyta</taxon>
        <taxon>Magnoliopsida</taxon>
        <taxon>Liliopsida</taxon>
        <taxon>Poales</taxon>
        <taxon>Poaceae</taxon>
        <taxon>PACMAD clade</taxon>
        <taxon>Panicoideae</taxon>
        <taxon>Andropogonodae</taxon>
        <taxon>Andropogoneae</taxon>
        <taxon>Tripsacinae</taxon>
        <taxon>Zea</taxon>
    </lineage>
</organism>
<dbReference type="eggNOG" id="KOG1543">
    <property type="taxonomic scope" value="Eukaryota"/>
</dbReference>
<dbReference type="AlphaFoldDB" id="A0A1D6MEN3"/>
<sequence length="153" mass="16836">MRNGGIINAESYPYKEAQGPVRSITAPGVKIVDYHLILNGSERMLKWAVFKSPVLVVLDRPAYTLDDTEDQGIAHAVLVIGYGETDLGQKVWLVKSSHDGKMFLCVARDTGKIGGAFGITRRIIQVEVAGRVDVTVKSDEEMGVTLRTDFWSI</sequence>
<dbReference type="GO" id="GO:0008234">
    <property type="term" value="F:cysteine-type peptidase activity"/>
    <property type="evidence" value="ECO:0007669"/>
    <property type="project" value="InterPro"/>
</dbReference>
<feature type="domain" description="Peptidase C1A papain C-terminal" evidence="1">
    <location>
        <begin position="2"/>
        <end position="97"/>
    </location>
</feature>
<dbReference type="SMR" id="A0A1D6MEN3"/>
<dbReference type="InterPro" id="IPR025660">
    <property type="entry name" value="Pept_his_AS"/>
</dbReference>
<dbReference type="InterPro" id="IPR038765">
    <property type="entry name" value="Papain-like_cys_pep_sf"/>
</dbReference>
<evidence type="ECO:0000259" key="1">
    <source>
        <dbReference type="Pfam" id="PF00112"/>
    </source>
</evidence>
<dbReference type="SUPFAM" id="SSF54001">
    <property type="entry name" value="Cysteine proteinases"/>
    <property type="match status" value="1"/>
</dbReference>
<dbReference type="Gene3D" id="3.90.70.10">
    <property type="entry name" value="Cysteine proteinases"/>
    <property type="match status" value="1"/>
</dbReference>
<dbReference type="InParanoid" id="A0A1D6MEN3"/>
<evidence type="ECO:0000313" key="2">
    <source>
        <dbReference type="EMBL" id="AQK89092.1"/>
    </source>
</evidence>
<reference evidence="2" key="1">
    <citation type="submission" date="2015-12" db="EMBL/GenBank/DDBJ databases">
        <title>Update maize B73 reference genome by single molecule sequencing technologies.</title>
        <authorList>
            <consortium name="Maize Genome Sequencing Project"/>
            <person name="Ware D."/>
        </authorList>
    </citation>
    <scope>NUCLEOTIDE SEQUENCE</scope>
    <source>
        <tissue evidence="2">Seedling</tissue>
    </source>
</reference>
<dbReference type="PROSITE" id="PS00639">
    <property type="entry name" value="THIOL_PROTEASE_HIS"/>
    <property type="match status" value="1"/>
</dbReference>
<proteinExistence type="predicted"/>
<dbReference type="ExpressionAtlas" id="A0A1D6MEN3">
    <property type="expression patterns" value="baseline and differential"/>
</dbReference>
<protein>
    <recommendedName>
        <fullName evidence="1">Peptidase C1A papain C-terminal domain-containing protein</fullName>
    </recommendedName>
</protein>
<accession>A0A1D6MEN3</accession>
<dbReference type="EMBL" id="CM000782">
    <property type="protein sequence ID" value="AQK89092.1"/>
    <property type="molecule type" value="Genomic_DNA"/>
</dbReference>